<reference evidence="8" key="2">
    <citation type="submission" date="2022-09" db="EMBL/GenBank/DDBJ databases">
        <title>Genome analysis and characterization of larvicidal activity of Brevibacillus strains.</title>
        <authorList>
            <person name="Patrusheva E.V."/>
            <person name="Izotova A.O."/>
            <person name="Toshchakov S.V."/>
            <person name="Sineoky S.P."/>
        </authorList>
    </citation>
    <scope>NUCLEOTIDE SEQUENCE</scope>
    <source>
        <strain evidence="8">VKPM_B-13247</strain>
    </source>
</reference>
<dbReference type="SFLD" id="SFLDS00029">
    <property type="entry name" value="Radical_SAM"/>
    <property type="match status" value="1"/>
</dbReference>
<dbReference type="EMBL" id="PRKQ01000027">
    <property type="protein sequence ID" value="PPA93284.1"/>
    <property type="molecule type" value="Genomic_DNA"/>
</dbReference>
<evidence type="ECO:0000256" key="3">
    <source>
        <dbReference type="ARBA" id="ARBA00022723"/>
    </source>
</evidence>
<comment type="caution">
    <text evidence="8">The sequence shown here is derived from an EMBL/GenBank/DDBJ whole genome shotgun (WGS) entry which is preliminary data.</text>
</comment>
<evidence type="ECO:0000256" key="2">
    <source>
        <dbReference type="ARBA" id="ARBA00022691"/>
    </source>
</evidence>
<evidence type="ECO:0000259" key="7">
    <source>
        <dbReference type="PROSITE" id="PS51918"/>
    </source>
</evidence>
<dbReference type="Proteomes" id="UP001077662">
    <property type="component" value="Unassembled WGS sequence"/>
</dbReference>
<dbReference type="Gene3D" id="3.20.20.70">
    <property type="entry name" value="Aldolase class I"/>
    <property type="match status" value="1"/>
</dbReference>
<dbReference type="Pfam" id="PF04055">
    <property type="entry name" value="Radical_SAM"/>
    <property type="match status" value="1"/>
</dbReference>
<evidence type="ECO:0000256" key="5">
    <source>
        <dbReference type="ARBA" id="ARBA00023014"/>
    </source>
</evidence>
<keyword evidence="5" id="KW-0411">Iron-sulfur</keyword>
<dbReference type="Proteomes" id="UP000239759">
    <property type="component" value="Unassembled WGS sequence"/>
</dbReference>
<comment type="cofactor">
    <cofactor evidence="1">
        <name>[4Fe-4S] cluster</name>
        <dbReference type="ChEBI" id="CHEBI:49883"/>
    </cofactor>
</comment>
<proteinExistence type="inferred from homology"/>
<accession>A0AAP3DGB1</accession>
<dbReference type="InterPro" id="IPR007197">
    <property type="entry name" value="rSAM"/>
</dbReference>
<evidence type="ECO:0000313" key="9">
    <source>
        <dbReference type="EMBL" id="PPA93284.1"/>
    </source>
</evidence>
<dbReference type="SFLD" id="SFLDG01067">
    <property type="entry name" value="SPASM/twitch_domain_containing"/>
    <property type="match status" value="1"/>
</dbReference>
<name>A0AAP3DGB1_BRELA</name>
<sequence>MIKSRYYLRYELEEETLVINTLTGSVDYFSEEMIGLFDKLESVECSELSGEEQEFIHHLKQRGYIFSSKEEEEKRLKQAMKFATNLDVMQYIICPTYTCNFRCPYCFEDHAIHEKVSIMSDEQLEGVWDAIQHFHQESGLMKGHLHLFGGEPLLPLTQNIIKKICDKAVEWDFRIGCNTNGFHLALFADTLASYGDRISVAVTIDGPEDIHNQRRILAGGQGTFQQIVRAIGESLAKELRIVVRINIDRSNISRVSELVEYFRENKYLDYETFGIHFAPITDHTCQSTGENLMQGVEIIKLLRRDIPDFDELVASKKLMIGPDMWRFMQPLIQLDPELKGHAQPFFPRTVFCESVQGKQIAFGPDSHIYACPDIVGRPEFKIGDYFPQMNLNDRKWRKWNEFNSFTISQCKSCSSAPICGGGCAAEALVTFGNLEQPHCTHADSKVFEYLDTIRNDLVAQGGISK</sequence>
<dbReference type="EMBL" id="JAPTNE010000016">
    <property type="protein sequence ID" value="MCZ0807924.1"/>
    <property type="molecule type" value="Genomic_DNA"/>
</dbReference>
<evidence type="ECO:0000313" key="10">
    <source>
        <dbReference type="Proteomes" id="UP000239759"/>
    </source>
</evidence>
<evidence type="ECO:0000313" key="8">
    <source>
        <dbReference type="EMBL" id="MCZ0807924.1"/>
    </source>
</evidence>
<dbReference type="CDD" id="cd01335">
    <property type="entry name" value="Radical_SAM"/>
    <property type="match status" value="1"/>
</dbReference>
<evidence type="ECO:0000256" key="1">
    <source>
        <dbReference type="ARBA" id="ARBA00001966"/>
    </source>
</evidence>
<dbReference type="PROSITE" id="PS51918">
    <property type="entry name" value="RADICAL_SAM"/>
    <property type="match status" value="1"/>
</dbReference>
<dbReference type="RefSeq" id="WP_104032904.1">
    <property type="nucleotide sequence ID" value="NZ_JANSGW010000016.1"/>
</dbReference>
<dbReference type="InterPro" id="IPR023885">
    <property type="entry name" value="4Fe4S-binding_SPASM_dom"/>
</dbReference>
<keyword evidence="3" id="KW-0479">Metal-binding</keyword>
<evidence type="ECO:0000256" key="6">
    <source>
        <dbReference type="ARBA" id="ARBA00023601"/>
    </source>
</evidence>
<dbReference type="InterPro" id="IPR013785">
    <property type="entry name" value="Aldolase_TIM"/>
</dbReference>
<dbReference type="SUPFAM" id="SSF102114">
    <property type="entry name" value="Radical SAM enzymes"/>
    <property type="match status" value="1"/>
</dbReference>
<dbReference type="InterPro" id="IPR023867">
    <property type="entry name" value="Sulphatase_maturase_rSAM"/>
</dbReference>
<protein>
    <submittedName>
        <fullName evidence="8">Radical SAM protein</fullName>
    </submittedName>
    <submittedName>
        <fullName evidence="9">Radical SAM/SPASM domain-containing protein</fullName>
    </submittedName>
</protein>
<dbReference type="InterPro" id="IPR058240">
    <property type="entry name" value="rSAM_sf"/>
</dbReference>
<dbReference type="PANTHER" id="PTHR43273:SF3">
    <property type="entry name" value="ANAEROBIC SULFATASE-MATURATING ENZYME HOMOLOG ASLB-RELATED"/>
    <property type="match status" value="1"/>
</dbReference>
<evidence type="ECO:0000313" key="11">
    <source>
        <dbReference type="Proteomes" id="UP001077662"/>
    </source>
</evidence>
<dbReference type="PANTHER" id="PTHR43273">
    <property type="entry name" value="ANAEROBIC SULFATASE-MATURATING ENZYME HOMOLOG ASLB-RELATED"/>
    <property type="match status" value="1"/>
</dbReference>
<keyword evidence="2" id="KW-0949">S-adenosyl-L-methionine</keyword>
<dbReference type="NCBIfam" id="TIGR04085">
    <property type="entry name" value="rSAM_more_4Fe4S"/>
    <property type="match status" value="1"/>
</dbReference>
<evidence type="ECO:0000256" key="4">
    <source>
        <dbReference type="ARBA" id="ARBA00023004"/>
    </source>
</evidence>
<comment type="similarity">
    <text evidence="6">Belongs to the radical SAM superfamily. Anaerobic sulfatase-maturating enzyme family.</text>
</comment>
<keyword evidence="4" id="KW-0408">Iron</keyword>
<dbReference type="AlphaFoldDB" id="A0AAP3DGB1"/>
<organism evidence="8 11">
    <name type="scientific">Brevibacillus laterosporus</name>
    <name type="common">Bacillus laterosporus</name>
    <dbReference type="NCBI Taxonomy" id="1465"/>
    <lineage>
        <taxon>Bacteria</taxon>
        <taxon>Bacillati</taxon>
        <taxon>Bacillota</taxon>
        <taxon>Bacilli</taxon>
        <taxon>Bacillales</taxon>
        <taxon>Paenibacillaceae</taxon>
        <taxon>Brevibacillus</taxon>
    </lineage>
</organism>
<dbReference type="GO" id="GO:0046872">
    <property type="term" value="F:metal ion binding"/>
    <property type="evidence" value="ECO:0007669"/>
    <property type="project" value="UniProtKB-KW"/>
</dbReference>
<dbReference type="GO" id="GO:0051536">
    <property type="term" value="F:iron-sulfur cluster binding"/>
    <property type="evidence" value="ECO:0007669"/>
    <property type="project" value="UniProtKB-KW"/>
</dbReference>
<reference evidence="9 10" key="1">
    <citation type="submission" date="2018-02" db="EMBL/GenBank/DDBJ databases">
        <title>Comparative analysis of genomes of three Brevibacillus laterosporus strains producers of potent antimicrobials isolated from silage.</title>
        <authorList>
            <person name="Kojic M."/>
            <person name="Miljkovic M."/>
            <person name="Studholme D."/>
            <person name="Filipic B."/>
        </authorList>
    </citation>
    <scope>NUCLEOTIDE SEQUENCE [LARGE SCALE GENOMIC DNA]</scope>
    <source>
        <strain evidence="9 10">BGSP11</strain>
    </source>
</reference>
<feature type="domain" description="Radical SAM core" evidence="7">
    <location>
        <begin position="85"/>
        <end position="323"/>
    </location>
</feature>
<dbReference type="GO" id="GO:0016491">
    <property type="term" value="F:oxidoreductase activity"/>
    <property type="evidence" value="ECO:0007669"/>
    <property type="project" value="InterPro"/>
</dbReference>
<gene>
    <name evidence="9" type="ORF">C4A77_18865</name>
    <name evidence="8" type="ORF">O0554_13555</name>
</gene>